<dbReference type="EMBL" id="SACY01000006">
    <property type="protein sequence ID" value="RVU23380.1"/>
    <property type="molecule type" value="Genomic_DNA"/>
</dbReference>
<proteinExistence type="predicted"/>
<dbReference type="Proteomes" id="UP000282832">
    <property type="component" value="Unassembled WGS sequence"/>
</dbReference>
<name>A0A437PM73_9BACT</name>
<gene>
    <name evidence="1" type="ORF">EOJ36_11655</name>
</gene>
<dbReference type="Gene3D" id="3.40.50.2000">
    <property type="entry name" value="Glycogen Phosphorylase B"/>
    <property type="match status" value="1"/>
</dbReference>
<dbReference type="AlphaFoldDB" id="A0A437PM73"/>
<reference evidence="1 2" key="1">
    <citation type="submission" date="2019-01" db="EMBL/GenBank/DDBJ databases">
        <authorList>
            <person name="Chen W.-M."/>
        </authorList>
    </citation>
    <scope>NUCLEOTIDE SEQUENCE [LARGE SCALE GENOMIC DNA]</scope>
    <source>
        <strain evidence="1 2">FSY-15</strain>
    </source>
</reference>
<keyword evidence="1" id="KW-0808">Transferase</keyword>
<protein>
    <submittedName>
        <fullName evidence="1">Glycosyl transferase</fullName>
    </submittedName>
</protein>
<comment type="caution">
    <text evidence="1">The sequence shown here is derived from an EMBL/GenBank/DDBJ whole genome shotgun (WGS) entry which is preliminary data.</text>
</comment>
<organism evidence="1 2">
    <name type="scientific">Sandaracinomonas limnophila</name>
    <dbReference type="NCBI Taxonomy" id="1862386"/>
    <lineage>
        <taxon>Bacteria</taxon>
        <taxon>Pseudomonadati</taxon>
        <taxon>Bacteroidota</taxon>
        <taxon>Cytophagia</taxon>
        <taxon>Cytophagales</taxon>
        <taxon>Flectobacillaceae</taxon>
        <taxon>Sandaracinomonas</taxon>
    </lineage>
</organism>
<dbReference type="SUPFAM" id="SSF53756">
    <property type="entry name" value="UDP-Glycosyltransferase/glycogen phosphorylase"/>
    <property type="match status" value="1"/>
</dbReference>
<dbReference type="PANTHER" id="PTHR21015">
    <property type="entry name" value="UDP-N-ACETYLGLUCOSAMINE--N-ACETYLMURAMYL-(PENTAPEPTIDE) PYROPHOSPHORYL-UNDECAPRENOL N-ACETYLGLUCOSAMINE TRANSFERASE 1"/>
    <property type="match status" value="1"/>
</dbReference>
<dbReference type="PANTHER" id="PTHR21015:SF22">
    <property type="entry name" value="GLYCOSYLTRANSFERASE"/>
    <property type="match status" value="1"/>
</dbReference>
<dbReference type="OrthoDB" id="9793805at2"/>
<evidence type="ECO:0000313" key="1">
    <source>
        <dbReference type="EMBL" id="RVU23380.1"/>
    </source>
</evidence>
<dbReference type="GO" id="GO:0016757">
    <property type="term" value="F:glycosyltransferase activity"/>
    <property type="evidence" value="ECO:0007669"/>
    <property type="project" value="TreeGrafter"/>
</dbReference>
<accession>A0A437PM73</accession>
<dbReference type="Pfam" id="PF13528">
    <property type="entry name" value="Glyco_trans_1_3"/>
    <property type="match status" value="1"/>
</dbReference>
<keyword evidence="2" id="KW-1185">Reference proteome</keyword>
<evidence type="ECO:0000313" key="2">
    <source>
        <dbReference type="Proteomes" id="UP000282832"/>
    </source>
</evidence>
<dbReference type="RefSeq" id="WP_127805578.1">
    <property type="nucleotide sequence ID" value="NZ_SACY01000006.1"/>
</dbReference>
<sequence length="382" mass="43159">MAKYLFTIQGEGRGHLTQAISLTQLLTEAGHEVVGYAVGTFENRKIPNFFLDVIGNKPLIQYEAPSIIYGAGRSVKLGATAMQAFKKFKIFRNSAKKLGNFIDELQPDSIVNFYESITGLYFFTSKSKIPCVSIGHQYLLLNKNFVTIKEKAIDRFLLNINTKITAYGSQKFLGLSFAPLKNDEKKKIYTVPPLLRSDVKEIKTCNEGSWLAYLTHYRLADEIAVWHLHNPDVKIDCFWDHPEIKETFEYSPNLTFHPIDAVKYLDKMSKCAGLISTAGFESVAEAMYLGKPVMMVPVPNHVEQMINAFDGERAGAGFAAENFDLDLMAEYLPHHESIEGQFHWWCKKGKNLMLGHLESLYLPPAPSFARRGWLRSLSLSKG</sequence>